<dbReference type="SUPFAM" id="SSF75169">
    <property type="entry name" value="DsrEFH-like"/>
    <property type="match status" value="1"/>
</dbReference>
<name>A0A3G5A3M2_9VIRU</name>
<accession>A0A3G5A3M2</accession>
<proteinExistence type="predicted"/>
<gene>
    <name evidence="1" type="ORF">Harvfovirus66_9</name>
</gene>
<organism evidence="1">
    <name type="scientific">Harvfovirus sp</name>
    <dbReference type="NCBI Taxonomy" id="2487768"/>
    <lineage>
        <taxon>Viruses</taxon>
        <taxon>Varidnaviria</taxon>
        <taxon>Bamfordvirae</taxon>
        <taxon>Nucleocytoviricota</taxon>
        <taxon>Megaviricetes</taxon>
        <taxon>Imitervirales</taxon>
        <taxon>Mimiviridae</taxon>
        <taxon>Klosneuvirinae</taxon>
    </lineage>
</organism>
<evidence type="ECO:0000313" key="1">
    <source>
        <dbReference type="EMBL" id="AYV81828.1"/>
    </source>
</evidence>
<sequence>MTNVVMSCFDDGTPPVSFKWTEILVTLFKKRQYQITMVLHGECLKYSLRSSKYPGGSNPYKTMLKSLSKKYCVNIVVCNLCLTENDYSSEDVLPFIKPIPFSIDYIIQSQVQDNAKVIYDS</sequence>
<dbReference type="Gene3D" id="3.40.1260.10">
    <property type="entry name" value="DsrEFH-like"/>
    <property type="match status" value="1"/>
</dbReference>
<dbReference type="Pfam" id="PF02635">
    <property type="entry name" value="DsrE"/>
    <property type="match status" value="1"/>
</dbReference>
<dbReference type="InterPro" id="IPR027396">
    <property type="entry name" value="DsrEFH-like"/>
</dbReference>
<protein>
    <submittedName>
        <fullName evidence="1">Uncharacterized protein</fullName>
    </submittedName>
</protein>
<reference evidence="1" key="1">
    <citation type="submission" date="2018-10" db="EMBL/GenBank/DDBJ databases">
        <title>Hidden diversity of soil giant viruses.</title>
        <authorList>
            <person name="Schulz F."/>
            <person name="Alteio L."/>
            <person name="Goudeau D."/>
            <person name="Ryan E.M."/>
            <person name="Malmstrom R.R."/>
            <person name="Blanchard J."/>
            <person name="Woyke T."/>
        </authorList>
    </citation>
    <scope>NUCLEOTIDE SEQUENCE</scope>
    <source>
        <strain evidence="1">HAV1</strain>
    </source>
</reference>
<dbReference type="InterPro" id="IPR003787">
    <property type="entry name" value="Sulphur_relay_DsrE/F-like"/>
</dbReference>
<dbReference type="EMBL" id="MK072308">
    <property type="protein sequence ID" value="AYV81828.1"/>
    <property type="molecule type" value="Genomic_DNA"/>
</dbReference>